<dbReference type="Pfam" id="PF13439">
    <property type="entry name" value="Glyco_transf_4"/>
    <property type="match status" value="1"/>
</dbReference>
<dbReference type="InterPro" id="IPR028098">
    <property type="entry name" value="Glyco_trans_4-like_N"/>
</dbReference>
<keyword evidence="3" id="KW-0808">Transferase</keyword>
<dbReference type="PANTHER" id="PTHR45947:SF3">
    <property type="entry name" value="SULFOQUINOVOSYL TRANSFERASE SQD2"/>
    <property type="match status" value="1"/>
</dbReference>
<dbReference type="Gene3D" id="3.40.50.2000">
    <property type="entry name" value="Glycogen Phosphorylase B"/>
    <property type="match status" value="2"/>
</dbReference>
<keyword evidence="3" id="KW-0328">Glycosyltransferase</keyword>
<dbReference type="SUPFAM" id="SSF53756">
    <property type="entry name" value="UDP-Glycosyltransferase/glycogen phosphorylase"/>
    <property type="match status" value="1"/>
</dbReference>
<dbReference type="Proteomes" id="UP001324993">
    <property type="component" value="Chromosome"/>
</dbReference>
<accession>A0ABZ0REV0</accession>
<dbReference type="EC" id="2.4.-.-" evidence="3"/>
<dbReference type="InterPro" id="IPR001296">
    <property type="entry name" value="Glyco_trans_1"/>
</dbReference>
<dbReference type="PANTHER" id="PTHR45947">
    <property type="entry name" value="SULFOQUINOVOSYL TRANSFERASE SQD2"/>
    <property type="match status" value="1"/>
</dbReference>
<evidence type="ECO:0000313" key="4">
    <source>
        <dbReference type="Proteomes" id="UP001324993"/>
    </source>
</evidence>
<proteinExistence type="predicted"/>
<sequence length="329" mass="37031">MTAGVRRVLVHTSVFPRWNGDRTPPFVFNQCKLLAEQGWDITVIAPHSAGAKFREEIEGMRVIRFPYFWPFKFEQLCYDGGILIQLQRRAVLKYMLPCFFLSQTLALLWCCLRFRPAILHSHSLLPQGLNAVWLGKFLRIPHITTSHGNDVFGLSPDGWMGRMKRFVLRSANAITVNSLATKQAVLELGGAESKIHFIPAVANVGQVDSTIVHTIQEKYGMGPKVLFVGRFIEEKGVLDLLQAFAQMKKQLADAQCIFVGDGVLATEMKTIALDLKVEQAVHFVGWRPGKEIASWMAAADVLVVPSKPVGTWQKLKVWLWSKPWPSVHL</sequence>
<evidence type="ECO:0000259" key="2">
    <source>
        <dbReference type="Pfam" id="PF13439"/>
    </source>
</evidence>
<dbReference type="RefSeq" id="WP_319831608.1">
    <property type="nucleotide sequence ID" value="NZ_CP138858.1"/>
</dbReference>
<name>A0ABZ0REV0_9BACT</name>
<organism evidence="3 4">
    <name type="scientific">Coraliomargarita algicola</name>
    <dbReference type="NCBI Taxonomy" id="3092156"/>
    <lineage>
        <taxon>Bacteria</taxon>
        <taxon>Pseudomonadati</taxon>
        <taxon>Verrucomicrobiota</taxon>
        <taxon>Opitutia</taxon>
        <taxon>Puniceicoccales</taxon>
        <taxon>Coraliomargaritaceae</taxon>
        <taxon>Coraliomargarita</taxon>
    </lineage>
</organism>
<dbReference type="Pfam" id="PF00534">
    <property type="entry name" value="Glycos_transf_1"/>
    <property type="match status" value="1"/>
</dbReference>
<dbReference type="GO" id="GO:0016757">
    <property type="term" value="F:glycosyltransferase activity"/>
    <property type="evidence" value="ECO:0007669"/>
    <property type="project" value="UniProtKB-KW"/>
</dbReference>
<feature type="domain" description="Glycosyltransferase subfamily 4-like N-terminal" evidence="2">
    <location>
        <begin position="27"/>
        <end position="199"/>
    </location>
</feature>
<evidence type="ECO:0000259" key="1">
    <source>
        <dbReference type="Pfam" id="PF00534"/>
    </source>
</evidence>
<keyword evidence="4" id="KW-1185">Reference proteome</keyword>
<dbReference type="InterPro" id="IPR050194">
    <property type="entry name" value="Glycosyltransferase_grp1"/>
</dbReference>
<evidence type="ECO:0000313" key="3">
    <source>
        <dbReference type="EMBL" id="WPJ94694.1"/>
    </source>
</evidence>
<gene>
    <name evidence="3" type="ORF">SH580_14765</name>
</gene>
<reference evidence="3 4" key="1">
    <citation type="submission" date="2023-11" db="EMBL/GenBank/DDBJ databases">
        <title>Coraliomargarita sp. nov., isolated from marine algae.</title>
        <authorList>
            <person name="Lee J.K."/>
            <person name="Baek J.H."/>
            <person name="Kim J.M."/>
            <person name="Choi D.G."/>
            <person name="Jeon C.O."/>
        </authorList>
    </citation>
    <scope>NUCLEOTIDE SEQUENCE [LARGE SCALE GENOMIC DNA]</scope>
    <source>
        <strain evidence="3 4">J2-16</strain>
    </source>
</reference>
<protein>
    <submittedName>
        <fullName evidence="3">Glycosyltransferase</fullName>
        <ecNumber evidence="3">2.4.-.-</ecNumber>
    </submittedName>
</protein>
<dbReference type="EMBL" id="CP138858">
    <property type="protein sequence ID" value="WPJ94694.1"/>
    <property type="molecule type" value="Genomic_DNA"/>
</dbReference>
<feature type="domain" description="Glycosyl transferase family 1" evidence="1">
    <location>
        <begin position="215"/>
        <end position="307"/>
    </location>
</feature>